<evidence type="ECO:0000313" key="7">
    <source>
        <dbReference type="Proteomes" id="UP001601303"/>
    </source>
</evidence>
<feature type="domain" description="O-methyltransferase C-terminal" evidence="4">
    <location>
        <begin position="120"/>
        <end position="326"/>
    </location>
</feature>
<dbReference type="InterPro" id="IPR029063">
    <property type="entry name" value="SAM-dependent_MTases_sf"/>
</dbReference>
<dbReference type="Gene3D" id="3.40.50.150">
    <property type="entry name" value="Vaccinia Virus protein VP39"/>
    <property type="match status" value="1"/>
</dbReference>
<organism evidence="6 7">
    <name type="scientific">Streptomyces hokutonensis</name>
    <dbReference type="NCBI Taxonomy" id="1306990"/>
    <lineage>
        <taxon>Bacteria</taxon>
        <taxon>Bacillati</taxon>
        <taxon>Actinomycetota</taxon>
        <taxon>Actinomycetes</taxon>
        <taxon>Kitasatosporales</taxon>
        <taxon>Streptomycetaceae</taxon>
        <taxon>Streptomyces</taxon>
    </lineage>
</organism>
<evidence type="ECO:0000256" key="2">
    <source>
        <dbReference type="ARBA" id="ARBA00022679"/>
    </source>
</evidence>
<keyword evidence="3" id="KW-0949">S-adenosyl-L-methionine</keyword>
<dbReference type="InterPro" id="IPR036388">
    <property type="entry name" value="WH-like_DNA-bd_sf"/>
</dbReference>
<dbReference type="InterPro" id="IPR036390">
    <property type="entry name" value="WH_DNA-bd_sf"/>
</dbReference>
<dbReference type="Pfam" id="PF08100">
    <property type="entry name" value="Dimerisation"/>
    <property type="match status" value="1"/>
</dbReference>
<dbReference type="SUPFAM" id="SSF53335">
    <property type="entry name" value="S-adenosyl-L-methionine-dependent methyltransferases"/>
    <property type="match status" value="1"/>
</dbReference>
<feature type="domain" description="O-methyltransferase dimerisation" evidence="5">
    <location>
        <begin position="23"/>
        <end position="85"/>
    </location>
</feature>
<evidence type="ECO:0000259" key="5">
    <source>
        <dbReference type="Pfam" id="PF08100"/>
    </source>
</evidence>
<dbReference type="PANTHER" id="PTHR43712:SF2">
    <property type="entry name" value="O-METHYLTRANSFERASE CICE"/>
    <property type="match status" value="1"/>
</dbReference>
<sequence length="346" mass="37048">MTSAQPSPTRSAEVQDYERMMGMVTGFWVTQTVRAAALYNLADHLAAGADTAEAIAEAESTDPDATRRLLRTCASLGLMTTQDGQHFTGTSLLSTLRHDDPHSLRHFAISQSAPGHWLPWGRFPEAVRTGRHQVTAAHGEENIFDYFAKHLDEASSFTESMSNLSRASALDVAEVLDTKDVTFALDIGGAGGDVVLAMMRANPELHGGVLDLPHIVPAATEAASAEGLEGRFTAVGGDFFDSVPAADLYVLKYILHDWDDANCVRLLRNCRAALAEGGRIAVVDHLVGEAGEPGLAPLMDMNMLDMTGGRERQLTEFDALFTAAGLRRVKVSTAGAFAVIEAQPAV</sequence>
<dbReference type="InterPro" id="IPR012967">
    <property type="entry name" value="COMT_dimerisation"/>
</dbReference>
<reference evidence="6 7" key="1">
    <citation type="submission" date="2024-10" db="EMBL/GenBank/DDBJ databases">
        <title>The Natural Products Discovery Center: Release of the First 8490 Sequenced Strains for Exploring Actinobacteria Biosynthetic Diversity.</title>
        <authorList>
            <person name="Kalkreuter E."/>
            <person name="Kautsar S.A."/>
            <person name="Yang D."/>
            <person name="Bader C.D."/>
            <person name="Teijaro C.N."/>
            <person name="Fluegel L."/>
            <person name="Davis C.M."/>
            <person name="Simpson J.R."/>
            <person name="Lauterbach L."/>
            <person name="Steele A.D."/>
            <person name="Gui C."/>
            <person name="Meng S."/>
            <person name="Li G."/>
            <person name="Viehrig K."/>
            <person name="Ye F."/>
            <person name="Su P."/>
            <person name="Kiefer A.F."/>
            <person name="Nichols A."/>
            <person name="Cepeda A.J."/>
            <person name="Yan W."/>
            <person name="Fan B."/>
            <person name="Jiang Y."/>
            <person name="Adhikari A."/>
            <person name="Zheng C.-J."/>
            <person name="Schuster L."/>
            <person name="Cowan T.M."/>
            <person name="Smanski M.J."/>
            <person name="Chevrette M.G."/>
            <person name="De Carvalho L.P.S."/>
            <person name="Shen B."/>
        </authorList>
    </citation>
    <scope>NUCLEOTIDE SEQUENCE [LARGE SCALE GENOMIC DNA]</scope>
    <source>
        <strain evidence="6 7">NPDC006488</strain>
    </source>
</reference>
<evidence type="ECO:0000259" key="4">
    <source>
        <dbReference type="Pfam" id="PF00891"/>
    </source>
</evidence>
<keyword evidence="2" id="KW-0808">Transferase</keyword>
<keyword evidence="7" id="KW-1185">Reference proteome</keyword>
<dbReference type="PANTHER" id="PTHR43712">
    <property type="entry name" value="PUTATIVE (AFU_ORTHOLOGUE AFUA_4G14580)-RELATED"/>
    <property type="match status" value="1"/>
</dbReference>
<evidence type="ECO:0000256" key="1">
    <source>
        <dbReference type="ARBA" id="ARBA00022603"/>
    </source>
</evidence>
<dbReference type="InterPro" id="IPR001077">
    <property type="entry name" value="COMT_C"/>
</dbReference>
<gene>
    <name evidence="6" type="ORF">ACFYNQ_43775</name>
</gene>
<dbReference type="SUPFAM" id="SSF46785">
    <property type="entry name" value="Winged helix' DNA-binding domain"/>
    <property type="match status" value="1"/>
</dbReference>
<dbReference type="Proteomes" id="UP001601303">
    <property type="component" value="Unassembled WGS sequence"/>
</dbReference>
<dbReference type="Gene3D" id="1.10.10.10">
    <property type="entry name" value="Winged helix-like DNA-binding domain superfamily/Winged helix DNA-binding domain"/>
    <property type="match status" value="1"/>
</dbReference>
<evidence type="ECO:0000256" key="3">
    <source>
        <dbReference type="ARBA" id="ARBA00022691"/>
    </source>
</evidence>
<proteinExistence type="predicted"/>
<comment type="caution">
    <text evidence="6">The sequence shown here is derived from an EMBL/GenBank/DDBJ whole genome shotgun (WGS) entry which is preliminary data.</text>
</comment>
<dbReference type="PIRSF" id="PIRSF005739">
    <property type="entry name" value="O-mtase"/>
    <property type="match status" value="1"/>
</dbReference>
<dbReference type="GO" id="GO:0032259">
    <property type="term" value="P:methylation"/>
    <property type="evidence" value="ECO:0007669"/>
    <property type="project" value="UniProtKB-KW"/>
</dbReference>
<evidence type="ECO:0000313" key="6">
    <source>
        <dbReference type="EMBL" id="MFE9605452.1"/>
    </source>
</evidence>
<name>A0ABW6MJH7_9ACTN</name>
<keyword evidence="1 6" id="KW-0489">Methyltransferase</keyword>
<accession>A0ABW6MJH7</accession>
<dbReference type="GO" id="GO:0008168">
    <property type="term" value="F:methyltransferase activity"/>
    <property type="evidence" value="ECO:0007669"/>
    <property type="project" value="UniProtKB-KW"/>
</dbReference>
<dbReference type="RefSeq" id="WP_388114226.1">
    <property type="nucleotide sequence ID" value="NZ_JBIAHM010000020.1"/>
</dbReference>
<dbReference type="CDD" id="cd02440">
    <property type="entry name" value="AdoMet_MTases"/>
    <property type="match status" value="1"/>
</dbReference>
<dbReference type="Pfam" id="PF00891">
    <property type="entry name" value="Methyltransf_2"/>
    <property type="match status" value="1"/>
</dbReference>
<dbReference type="PROSITE" id="PS51683">
    <property type="entry name" value="SAM_OMT_II"/>
    <property type="match status" value="1"/>
</dbReference>
<dbReference type="InterPro" id="IPR016461">
    <property type="entry name" value="COMT-like"/>
</dbReference>
<protein>
    <submittedName>
        <fullName evidence="6">Methyltransferase</fullName>
    </submittedName>
</protein>
<dbReference type="EMBL" id="JBIAHM010000020">
    <property type="protein sequence ID" value="MFE9605452.1"/>
    <property type="molecule type" value="Genomic_DNA"/>
</dbReference>